<comment type="function">
    <text evidence="5">Responsible for synthesis of pseudouridine from uracil-55 in the psi GC loop of transfer RNAs.</text>
</comment>
<feature type="domain" description="Pseudouridine synthase II N-terminal" evidence="6">
    <location>
        <begin position="26"/>
        <end position="172"/>
    </location>
</feature>
<name>A0A2H0TRF0_9BACT</name>
<evidence type="ECO:0000256" key="3">
    <source>
        <dbReference type="ARBA" id="ARBA00022694"/>
    </source>
</evidence>
<accession>A0A2H0TRF0</accession>
<dbReference type="GO" id="GO:0160148">
    <property type="term" value="F:tRNA pseudouridine(55) synthase activity"/>
    <property type="evidence" value="ECO:0007669"/>
    <property type="project" value="UniProtKB-EC"/>
</dbReference>
<dbReference type="SUPFAM" id="SSF55120">
    <property type="entry name" value="Pseudouridine synthase"/>
    <property type="match status" value="1"/>
</dbReference>
<sequence>MTLSFFLIDKPTDWTSHDVVAFLRGRLKVKKIGHAGTLDPFATGLLIVAVGRESTKKLDTFKSMNKTYVATLRLGATSDTGDLTGAITPISAAIPTKNDIEHVLPSFLGEQDQIPPMYSAKKIGGQKLYALARKGETIERAPSRITIHAIRLLEYAYPDVIFEVVCSTGTYIRTLCGDIGAALDVGAYCNELRRTRIGEYRVEDAIPPEQVQRNDR</sequence>
<dbReference type="InterPro" id="IPR014780">
    <property type="entry name" value="tRNA_psdUridine_synth_TruB"/>
</dbReference>
<evidence type="ECO:0000313" key="9">
    <source>
        <dbReference type="Proteomes" id="UP000230154"/>
    </source>
</evidence>
<feature type="domain" description="tRNA pseudouridylate synthase B C-terminal" evidence="7">
    <location>
        <begin position="173"/>
        <end position="212"/>
    </location>
</feature>
<proteinExistence type="inferred from homology"/>
<evidence type="ECO:0000259" key="6">
    <source>
        <dbReference type="Pfam" id="PF01509"/>
    </source>
</evidence>
<keyword evidence="3 5" id="KW-0819">tRNA processing</keyword>
<comment type="caution">
    <text evidence="8">The sequence shown here is derived from an EMBL/GenBank/DDBJ whole genome shotgun (WGS) entry which is preliminary data.</text>
</comment>
<dbReference type="PANTHER" id="PTHR13767:SF2">
    <property type="entry name" value="PSEUDOURIDYLATE SYNTHASE TRUB1"/>
    <property type="match status" value="1"/>
</dbReference>
<organism evidence="8 9">
    <name type="scientific">Candidatus Magasanikbacteria bacterium CG10_big_fil_rev_8_21_14_0_10_47_10</name>
    <dbReference type="NCBI Taxonomy" id="1974652"/>
    <lineage>
        <taxon>Bacteria</taxon>
        <taxon>Candidatus Magasanikiibacteriota</taxon>
    </lineage>
</organism>
<comment type="similarity">
    <text evidence="2 5">Belongs to the pseudouridine synthase TruB family. Type 1 subfamily.</text>
</comment>
<evidence type="ECO:0000256" key="2">
    <source>
        <dbReference type="ARBA" id="ARBA00005642"/>
    </source>
</evidence>
<dbReference type="InterPro" id="IPR020103">
    <property type="entry name" value="PsdUridine_synth_cat_dom_sf"/>
</dbReference>
<dbReference type="Proteomes" id="UP000230154">
    <property type="component" value="Unassembled WGS sequence"/>
</dbReference>
<reference evidence="9" key="1">
    <citation type="submission" date="2017-09" db="EMBL/GenBank/DDBJ databases">
        <title>Depth-based differentiation of microbial function through sediment-hosted aquifers and enrichment of novel symbionts in the deep terrestrial subsurface.</title>
        <authorList>
            <person name="Probst A.J."/>
            <person name="Ladd B."/>
            <person name="Jarett J.K."/>
            <person name="Geller-Mcgrath D.E."/>
            <person name="Sieber C.M.K."/>
            <person name="Emerson J.B."/>
            <person name="Anantharaman K."/>
            <person name="Thomas B.C."/>
            <person name="Malmstrom R."/>
            <person name="Stieglmeier M."/>
            <person name="Klingl A."/>
            <person name="Woyke T."/>
            <person name="Ryan C.M."/>
            <person name="Banfield J.F."/>
        </authorList>
    </citation>
    <scope>NUCLEOTIDE SEQUENCE [LARGE SCALE GENOMIC DNA]</scope>
</reference>
<dbReference type="PANTHER" id="PTHR13767">
    <property type="entry name" value="TRNA-PSEUDOURIDINE SYNTHASE"/>
    <property type="match status" value="1"/>
</dbReference>
<evidence type="ECO:0000259" key="7">
    <source>
        <dbReference type="Pfam" id="PF16198"/>
    </source>
</evidence>
<dbReference type="NCBIfam" id="TIGR00431">
    <property type="entry name" value="TruB"/>
    <property type="match status" value="1"/>
</dbReference>
<dbReference type="InterPro" id="IPR032819">
    <property type="entry name" value="TruB_C"/>
</dbReference>
<dbReference type="Pfam" id="PF16198">
    <property type="entry name" value="TruB_C_2"/>
    <property type="match status" value="1"/>
</dbReference>
<dbReference type="AlphaFoldDB" id="A0A2H0TRF0"/>
<dbReference type="Gene3D" id="3.30.2350.10">
    <property type="entry name" value="Pseudouridine synthase"/>
    <property type="match status" value="1"/>
</dbReference>
<evidence type="ECO:0000256" key="1">
    <source>
        <dbReference type="ARBA" id="ARBA00000385"/>
    </source>
</evidence>
<evidence type="ECO:0000256" key="4">
    <source>
        <dbReference type="ARBA" id="ARBA00023235"/>
    </source>
</evidence>
<protein>
    <recommendedName>
        <fullName evidence="5">tRNA pseudouridine synthase B</fullName>
        <ecNumber evidence="5">5.4.99.25</ecNumber>
    </recommendedName>
    <alternativeName>
        <fullName evidence="5">tRNA pseudouridine(55) synthase</fullName>
        <shortName evidence="5">Psi55 synthase</shortName>
    </alternativeName>
    <alternativeName>
        <fullName evidence="5">tRNA pseudouridylate synthase</fullName>
    </alternativeName>
    <alternativeName>
        <fullName evidence="5">tRNA-uridine isomerase</fullName>
    </alternativeName>
</protein>
<comment type="catalytic activity">
    <reaction evidence="1 5">
        <text>uridine(55) in tRNA = pseudouridine(55) in tRNA</text>
        <dbReference type="Rhea" id="RHEA:42532"/>
        <dbReference type="Rhea" id="RHEA-COMP:10101"/>
        <dbReference type="Rhea" id="RHEA-COMP:10102"/>
        <dbReference type="ChEBI" id="CHEBI:65314"/>
        <dbReference type="ChEBI" id="CHEBI:65315"/>
        <dbReference type="EC" id="5.4.99.25"/>
    </reaction>
</comment>
<dbReference type="CDD" id="cd02573">
    <property type="entry name" value="PseudoU_synth_EcTruB"/>
    <property type="match status" value="1"/>
</dbReference>
<dbReference type="EMBL" id="PFCB01000009">
    <property type="protein sequence ID" value="PIR74731.1"/>
    <property type="molecule type" value="Genomic_DNA"/>
</dbReference>
<keyword evidence="4 5" id="KW-0413">Isomerase</keyword>
<dbReference type="EC" id="5.4.99.25" evidence="5"/>
<gene>
    <name evidence="5 8" type="primary">truB</name>
    <name evidence="8" type="ORF">COU35_01005</name>
</gene>
<dbReference type="GO" id="GO:1990481">
    <property type="term" value="P:mRNA pseudouridine synthesis"/>
    <property type="evidence" value="ECO:0007669"/>
    <property type="project" value="TreeGrafter"/>
</dbReference>
<dbReference type="InterPro" id="IPR002501">
    <property type="entry name" value="PsdUridine_synth_N"/>
</dbReference>
<evidence type="ECO:0000256" key="5">
    <source>
        <dbReference type="HAMAP-Rule" id="MF_01080"/>
    </source>
</evidence>
<dbReference type="GO" id="GO:0031119">
    <property type="term" value="P:tRNA pseudouridine synthesis"/>
    <property type="evidence" value="ECO:0007669"/>
    <property type="project" value="UniProtKB-UniRule"/>
</dbReference>
<feature type="active site" description="Nucleophile" evidence="5">
    <location>
        <position position="39"/>
    </location>
</feature>
<evidence type="ECO:0000313" key="8">
    <source>
        <dbReference type="EMBL" id="PIR74731.1"/>
    </source>
</evidence>
<dbReference type="Pfam" id="PF01509">
    <property type="entry name" value="TruB_N"/>
    <property type="match status" value="1"/>
</dbReference>
<dbReference type="GO" id="GO:0003723">
    <property type="term" value="F:RNA binding"/>
    <property type="evidence" value="ECO:0007669"/>
    <property type="project" value="InterPro"/>
</dbReference>
<dbReference type="HAMAP" id="MF_01080">
    <property type="entry name" value="TruB_bact"/>
    <property type="match status" value="1"/>
</dbReference>